<evidence type="ECO:0008006" key="4">
    <source>
        <dbReference type="Google" id="ProtNLM"/>
    </source>
</evidence>
<dbReference type="AlphaFoldDB" id="A0A1Q2D243"/>
<proteinExistence type="predicted"/>
<reference evidence="2 3" key="1">
    <citation type="journal article" date="2008" name="Int. J. Syst. Evol. Microbiol.">
        <title>Tessaracoccus flavescens sp. nov., isolated from marine sediment.</title>
        <authorList>
            <person name="Lee D.W."/>
            <person name="Lee S.D."/>
        </authorList>
    </citation>
    <scope>NUCLEOTIDE SEQUENCE [LARGE SCALE GENOMIC DNA]</scope>
    <source>
        <strain evidence="2 3">SST-39T</strain>
    </source>
</reference>
<evidence type="ECO:0000313" key="3">
    <source>
        <dbReference type="Proteomes" id="UP000188235"/>
    </source>
</evidence>
<keyword evidence="1" id="KW-0472">Membrane</keyword>
<evidence type="ECO:0000256" key="1">
    <source>
        <dbReference type="SAM" id="Phobius"/>
    </source>
</evidence>
<keyword evidence="1" id="KW-1133">Transmembrane helix</keyword>
<keyword evidence="3" id="KW-1185">Reference proteome</keyword>
<protein>
    <recommendedName>
        <fullName evidence="4">DUF4190 domain-containing protein</fullName>
    </recommendedName>
</protein>
<dbReference type="EMBL" id="CP019607">
    <property type="protein sequence ID" value="AQP52509.1"/>
    <property type="molecule type" value="Genomic_DNA"/>
</dbReference>
<name>A0A1Q2D243_9ACTN</name>
<evidence type="ECO:0000313" key="2">
    <source>
        <dbReference type="EMBL" id="AQP52509.1"/>
    </source>
</evidence>
<dbReference type="KEGG" id="tfa:BW733_06960"/>
<feature type="transmembrane region" description="Helical" evidence="1">
    <location>
        <begin position="52"/>
        <end position="77"/>
    </location>
</feature>
<sequence length="78" mass="8314">MPEHPSSGAILGLGIASFFVGVTAPIAWYMGAKAKREIAQGAPYRFGGMATTGYVIGIVYTIFMMMFTALIMLAIMFG</sequence>
<keyword evidence="1" id="KW-0812">Transmembrane</keyword>
<gene>
    <name evidence="2" type="ORF">BW733_06960</name>
</gene>
<accession>A0A1Q2D243</accession>
<organism evidence="2 3">
    <name type="scientific">Tessaracoccus flavescens</name>
    <dbReference type="NCBI Taxonomy" id="399497"/>
    <lineage>
        <taxon>Bacteria</taxon>
        <taxon>Bacillati</taxon>
        <taxon>Actinomycetota</taxon>
        <taxon>Actinomycetes</taxon>
        <taxon>Propionibacteriales</taxon>
        <taxon>Propionibacteriaceae</taxon>
        <taxon>Tessaracoccus</taxon>
    </lineage>
</organism>
<dbReference type="STRING" id="399497.BW733_06960"/>
<dbReference type="Proteomes" id="UP000188235">
    <property type="component" value="Chromosome"/>
</dbReference>
<feature type="transmembrane region" description="Helical" evidence="1">
    <location>
        <begin position="6"/>
        <end position="31"/>
    </location>
</feature>